<accession>A0A195EC65</accession>
<gene>
    <name evidence="1" type="ORF">ALC57_04597</name>
</gene>
<proteinExistence type="predicted"/>
<keyword evidence="2" id="KW-1185">Reference proteome</keyword>
<evidence type="ECO:0000313" key="2">
    <source>
        <dbReference type="Proteomes" id="UP000078492"/>
    </source>
</evidence>
<protein>
    <submittedName>
        <fullName evidence="1">Uncharacterized protein</fullName>
    </submittedName>
</protein>
<dbReference type="EMBL" id="KQ979074">
    <property type="protein sequence ID" value="KYN22815.1"/>
    <property type="molecule type" value="Genomic_DNA"/>
</dbReference>
<dbReference type="Proteomes" id="UP000078492">
    <property type="component" value="Unassembled WGS sequence"/>
</dbReference>
<name>A0A195EC65_9HYME</name>
<reference evidence="1 2" key="1">
    <citation type="submission" date="2015-09" db="EMBL/GenBank/DDBJ databases">
        <title>Trachymyrmex cornetzi WGS genome.</title>
        <authorList>
            <person name="Nygaard S."/>
            <person name="Hu H."/>
            <person name="Boomsma J."/>
            <person name="Zhang G."/>
        </authorList>
    </citation>
    <scope>NUCLEOTIDE SEQUENCE [LARGE SCALE GENOMIC DNA]</scope>
    <source>
        <strain evidence="1">Tcor2-1</strain>
        <tissue evidence="1">Whole body</tissue>
    </source>
</reference>
<evidence type="ECO:0000313" key="1">
    <source>
        <dbReference type="EMBL" id="KYN22815.1"/>
    </source>
</evidence>
<organism evidence="1 2">
    <name type="scientific">Trachymyrmex cornetzi</name>
    <dbReference type="NCBI Taxonomy" id="471704"/>
    <lineage>
        <taxon>Eukaryota</taxon>
        <taxon>Metazoa</taxon>
        <taxon>Ecdysozoa</taxon>
        <taxon>Arthropoda</taxon>
        <taxon>Hexapoda</taxon>
        <taxon>Insecta</taxon>
        <taxon>Pterygota</taxon>
        <taxon>Neoptera</taxon>
        <taxon>Endopterygota</taxon>
        <taxon>Hymenoptera</taxon>
        <taxon>Apocrita</taxon>
        <taxon>Aculeata</taxon>
        <taxon>Formicoidea</taxon>
        <taxon>Formicidae</taxon>
        <taxon>Myrmicinae</taxon>
        <taxon>Trachymyrmex</taxon>
    </lineage>
</organism>
<dbReference type="AlphaFoldDB" id="A0A195EC65"/>
<sequence length="165" mass="18172">MFPKQGFMPEKKGGVIADYASTSVIHGPVSPFVANSATPRHAQPDRKGLCKLQKAVMREGDGNRVNRREAAGTIGYVENIFFDRKEGMSLTGSNLINPSPSGIQKGVGTLTLPRHHSNGPYFYVLTIASNGNSLTCYSEYCCRMYHVDDNLTIFTSNYTDNFLIN</sequence>